<protein>
    <submittedName>
        <fullName evidence="1">Uncharacterized protein</fullName>
    </submittedName>
</protein>
<dbReference type="EMBL" id="BLXT01002484">
    <property type="protein sequence ID" value="GFN95110.1"/>
    <property type="molecule type" value="Genomic_DNA"/>
</dbReference>
<dbReference type="Proteomes" id="UP000735302">
    <property type="component" value="Unassembled WGS sequence"/>
</dbReference>
<organism evidence="1 2">
    <name type="scientific">Plakobranchus ocellatus</name>
    <dbReference type="NCBI Taxonomy" id="259542"/>
    <lineage>
        <taxon>Eukaryota</taxon>
        <taxon>Metazoa</taxon>
        <taxon>Spiralia</taxon>
        <taxon>Lophotrochozoa</taxon>
        <taxon>Mollusca</taxon>
        <taxon>Gastropoda</taxon>
        <taxon>Heterobranchia</taxon>
        <taxon>Euthyneura</taxon>
        <taxon>Panpulmonata</taxon>
        <taxon>Sacoglossa</taxon>
        <taxon>Placobranchoidea</taxon>
        <taxon>Plakobranchidae</taxon>
        <taxon>Plakobranchus</taxon>
    </lineage>
</organism>
<dbReference type="AlphaFoldDB" id="A0AAV3ZKQ2"/>
<proteinExistence type="predicted"/>
<keyword evidence="2" id="KW-1185">Reference proteome</keyword>
<reference evidence="1 2" key="1">
    <citation type="journal article" date="2021" name="Elife">
        <title>Chloroplast acquisition without the gene transfer in kleptoplastic sea slugs, Plakobranchus ocellatus.</title>
        <authorList>
            <person name="Maeda T."/>
            <person name="Takahashi S."/>
            <person name="Yoshida T."/>
            <person name="Shimamura S."/>
            <person name="Takaki Y."/>
            <person name="Nagai Y."/>
            <person name="Toyoda A."/>
            <person name="Suzuki Y."/>
            <person name="Arimoto A."/>
            <person name="Ishii H."/>
            <person name="Satoh N."/>
            <person name="Nishiyama T."/>
            <person name="Hasebe M."/>
            <person name="Maruyama T."/>
            <person name="Minagawa J."/>
            <person name="Obokata J."/>
            <person name="Shigenobu S."/>
        </authorList>
    </citation>
    <scope>NUCLEOTIDE SEQUENCE [LARGE SCALE GENOMIC DNA]</scope>
</reference>
<sequence>MRHGDDGFDDAVVEVRNDVVMVMALTMTVMDFVNLEDNVTIISMKRKEKRMVFTVKLLQCEMKLEELSSPSLTVSGRAGTHAWSLTFADPDGLPGTLEPWSETYWDMSRFLSGPPDAKLD</sequence>
<accession>A0AAV3ZKQ2</accession>
<name>A0AAV3ZKQ2_9GAST</name>
<comment type="caution">
    <text evidence="1">The sequence shown here is derived from an EMBL/GenBank/DDBJ whole genome shotgun (WGS) entry which is preliminary data.</text>
</comment>
<gene>
    <name evidence="1" type="ORF">PoB_002161600</name>
</gene>
<evidence type="ECO:0000313" key="1">
    <source>
        <dbReference type="EMBL" id="GFN95110.1"/>
    </source>
</evidence>
<evidence type="ECO:0000313" key="2">
    <source>
        <dbReference type="Proteomes" id="UP000735302"/>
    </source>
</evidence>